<proteinExistence type="predicted"/>
<evidence type="ECO:0000313" key="3">
    <source>
        <dbReference type="Proteomes" id="UP001057702"/>
    </source>
</evidence>
<organism evidence="2 3">
    <name type="scientific">Streptomyces humicola</name>
    <dbReference type="NCBI Taxonomy" id="2953240"/>
    <lineage>
        <taxon>Bacteria</taxon>
        <taxon>Bacillati</taxon>
        <taxon>Actinomycetota</taxon>
        <taxon>Actinomycetes</taxon>
        <taxon>Kitasatosporales</taxon>
        <taxon>Streptomycetaceae</taxon>
        <taxon>Streptomyces</taxon>
    </lineage>
</organism>
<evidence type="ECO:0000313" key="2">
    <source>
        <dbReference type="EMBL" id="MCQ4080102.1"/>
    </source>
</evidence>
<gene>
    <name evidence="2" type="ORF">NGB36_05720</name>
</gene>
<reference evidence="2" key="1">
    <citation type="submission" date="2022-06" db="EMBL/GenBank/DDBJ databases">
        <title>Draft genome sequence of Streptomyces sp. RB6PN25 isolated from peat swamp forest in Thailand.</title>
        <authorList>
            <person name="Duangmal K."/>
            <person name="Klaysubun C."/>
        </authorList>
    </citation>
    <scope>NUCLEOTIDE SEQUENCE</scope>
    <source>
        <strain evidence="2">RB6PN25</strain>
    </source>
</reference>
<comment type="caution">
    <text evidence="2">The sequence shown here is derived from an EMBL/GenBank/DDBJ whole genome shotgun (WGS) entry which is preliminary data.</text>
</comment>
<feature type="chain" id="PRO_5046034826" description="Secreted protein" evidence="1">
    <location>
        <begin position="25"/>
        <end position="201"/>
    </location>
</feature>
<keyword evidence="3" id="KW-1185">Reference proteome</keyword>
<protein>
    <recommendedName>
        <fullName evidence="4">Secreted protein</fullName>
    </recommendedName>
</protein>
<feature type="signal peptide" evidence="1">
    <location>
        <begin position="1"/>
        <end position="24"/>
    </location>
</feature>
<keyword evidence="1" id="KW-0732">Signal</keyword>
<dbReference type="EMBL" id="JANFNG010000002">
    <property type="protein sequence ID" value="MCQ4080102.1"/>
    <property type="molecule type" value="Genomic_DNA"/>
</dbReference>
<name>A0ABT1PR06_9ACTN</name>
<sequence length="201" mass="20945">MRRLAAVTITALAASLSTTTQAEAAGPPVVPVNGSTDFCLTPDAVEHMSDSGITMHATGEATLERAKPNCVKFPVTVSSLSFNGAELGGGVVFQRGPRRVEFSHLYNHFAGRYVTADASVNGGPTTTIPFLSYQTEPRDVADAPSVDYGSGLMRLTPSGEHAFTEAFGQSPVNSGQNLYSSAGRVDVLSTATGAMGQLLPH</sequence>
<dbReference type="Proteomes" id="UP001057702">
    <property type="component" value="Unassembled WGS sequence"/>
</dbReference>
<accession>A0ABT1PR06</accession>
<dbReference type="RefSeq" id="WP_255918959.1">
    <property type="nucleotide sequence ID" value="NZ_JANFNG010000002.1"/>
</dbReference>
<evidence type="ECO:0000256" key="1">
    <source>
        <dbReference type="SAM" id="SignalP"/>
    </source>
</evidence>
<evidence type="ECO:0008006" key="4">
    <source>
        <dbReference type="Google" id="ProtNLM"/>
    </source>
</evidence>